<feature type="transmembrane region" description="Helical" evidence="2">
    <location>
        <begin position="95"/>
        <end position="112"/>
    </location>
</feature>
<evidence type="ECO:0000256" key="1">
    <source>
        <dbReference type="SAM" id="MobiDB-lite"/>
    </source>
</evidence>
<comment type="caution">
    <text evidence="3">The sequence shown here is derived from an EMBL/GenBank/DDBJ whole genome shotgun (WGS) entry which is preliminary data.</text>
</comment>
<feature type="transmembrane region" description="Helical" evidence="2">
    <location>
        <begin position="124"/>
        <end position="148"/>
    </location>
</feature>
<feature type="transmembrane region" description="Helical" evidence="2">
    <location>
        <begin position="202"/>
        <end position="230"/>
    </location>
</feature>
<sequence>MTPVIRSAALLSALGAGWIAAWQLGLRDVDQSPVYGFFITALLGFGLYASTSGIVIAEFRAQFRTVVLAVTLGVLAKVALIFAVMFFAFREPEHLILAVAVAQIDPLSVAAVRAKSRMSDSAKALLAAWASFDDPITVLLTVYITAYALQGGAVGGVGSFAVNLVLNLALAGAAYLLWRLVRGRVRQAEEGRRALRYAVRAVMVVAVLAVGFVAVQHALLLALALLGLFFRPNLGRWVDGLAEAGMVLAIAAVGLVLAAEFSWALAGVGVVLGVAAFGAQAVVAFALTSPRRWRGDRMRLALGQQNGLTAIILALLLEPAFPGSIAVVAPAVVVVNLLHVVTNGAYDRLRPPLSRAEPEPEPAREPDRPQRTREPSATVPPLAAFRRVNPAP</sequence>
<keyword evidence="2" id="KW-0472">Membrane</keyword>
<name>A0ABW3R2Y5_9PSEU</name>
<evidence type="ECO:0000313" key="4">
    <source>
        <dbReference type="Proteomes" id="UP001597168"/>
    </source>
</evidence>
<accession>A0ABW3R2Y5</accession>
<feature type="transmembrane region" description="Helical" evidence="2">
    <location>
        <begin position="66"/>
        <end position="89"/>
    </location>
</feature>
<gene>
    <name evidence="3" type="ORF">ACFQ3T_30015</name>
</gene>
<reference evidence="4" key="1">
    <citation type="journal article" date="2019" name="Int. J. Syst. Evol. Microbiol.">
        <title>The Global Catalogue of Microorganisms (GCM) 10K type strain sequencing project: providing services to taxonomists for standard genome sequencing and annotation.</title>
        <authorList>
            <consortium name="The Broad Institute Genomics Platform"/>
            <consortium name="The Broad Institute Genome Sequencing Center for Infectious Disease"/>
            <person name="Wu L."/>
            <person name="Ma J."/>
        </authorList>
    </citation>
    <scope>NUCLEOTIDE SEQUENCE [LARGE SCALE GENOMIC DNA]</scope>
    <source>
        <strain evidence="4">CCUG 60214</strain>
    </source>
</reference>
<feature type="transmembrane region" description="Helical" evidence="2">
    <location>
        <begin position="323"/>
        <end position="346"/>
    </location>
</feature>
<feature type="transmembrane region" description="Helical" evidence="2">
    <location>
        <begin position="37"/>
        <end position="59"/>
    </location>
</feature>
<feature type="region of interest" description="Disordered" evidence="1">
    <location>
        <begin position="349"/>
        <end position="392"/>
    </location>
</feature>
<dbReference type="RefSeq" id="WP_380728346.1">
    <property type="nucleotide sequence ID" value="NZ_JBHTLK010000233.1"/>
</dbReference>
<feature type="transmembrane region" description="Helical" evidence="2">
    <location>
        <begin position="160"/>
        <end position="181"/>
    </location>
</feature>
<keyword evidence="2" id="KW-0812">Transmembrane</keyword>
<protein>
    <recommendedName>
        <fullName evidence="5">NhaP-type Na+/H+ or K+/H+ antiporter</fullName>
    </recommendedName>
</protein>
<feature type="transmembrane region" description="Helical" evidence="2">
    <location>
        <begin position="263"/>
        <end position="288"/>
    </location>
</feature>
<evidence type="ECO:0008006" key="5">
    <source>
        <dbReference type="Google" id="ProtNLM"/>
    </source>
</evidence>
<evidence type="ECO:0000313" key="3">
    <source>
        <dbReference type="EMBL" id="MFD1151388.1"/>
    </source>
</evidence>
<keyword evidence="2" id="KW-1133">Transmembrane helix</keyword>
<organism evidence="3 4">
    <name type="scientific">Saccharothrix hoggarensis</name>
    <dbReference type="NCBI Taxonomy" id="913853"/>
    <lineage>
        <taxon>Bacteria</taxon>
        <taxon>Bacillati</taxon>
        <taxon>Actinomycetota</taxon>
        <taxon>Actinomycetes</taxon>
        <taxon>Pseudonocardiales</taxon>
        <taxon>Pseudonocardiaceae</taxon>
        <taxon>Saccharothrix</taxon>
    </lineage>
</organism>
<dbReference type="Proteomes" id="UP001597168">
    <property type="component" value="Unassembled WGS sequence"/>
</dbReference>
<feature type="compositionally biased region" description="Basic and acidic residues" evidence="1">
    <location>
        <begin position="356"/>
        <end position="374"/>
    </location>
</feature>
<keyword evidence="4" id="KW-1185">Reference proteome</keyword>
<dbReference type="EMBL" id="JBHTLK010000233">
    <property type="protein sequence ID" value="MFD1151388.1"/>
    <property type="molecule type" value="Genomic_DNA"/>
</dbReference>
<evidence type="ECO:0000256" key="2">
    <source>
        <dbReference type="SAM" id="Phobius"/>
    </source>
</evidence>
<proteinExistence type="predicted"/>